<dbReference type="SMART" id="SM00530">
    <property type="entry name" value="HTH_XRE"/>
    <property type="match status" value="1"/>
</dbReference>
<dbReference type="PROSITE" id="PS50943">
    <property type="entry name" value="HTH_CROC1"/>
    <property type="match status" value="1"/>
</dbReference>
<dbReference type="InterPro" id="IPR011051">
    <property type="entry name" value="RmlC_Cupin_sf"/>
</dbReference>
<evidence type="ECO:0000259" key="2">
    <source>
        <dbReference type="PROSITE" id="PS50943"/>
    </source>
</evidence>
<proteinExistence type="predicted"/>
<reference evidence="3 4" key="1">
    <citation type="submission" date="2023-07" db="EMBL/GenBank/DDBJ databases">
        <title>Genomic Encyclopedia of Type Strains, Phase IV (KMG-IV): sequencing the most valuable type-strain genomes for metagenomic binning, comparative biology and taxonomic classification.</title>
        <authorList>
            <person name="Goeker M."/>
        </authorList>
    </citation>
    <scope>NUCLEOTIDE SEQUENCE [LARGE SCALE GENOMIC DNA]</scope>
    <source>
        <strain evidence="3 4">DSM 1277</strain>
    </source>
</reference>
<dbReference type="CDD" id="cd02209">
    <property type="entry name" value="cupin_XRE_C"/>
    <property type="match status" value="1"/>
</dbReference>
<dbReference type="InterPro" id="IPR050807">
    <property type="entry name" value="TransReg_Diox_bact_type"/>
</dbReference>
<dbReference type="InterPro" id="IPR014710">
    <property type="entry name" value="RmlC-like_jellyroll"/>
</dbReference>
<evidence type="ECO:0000313" key="3">
    <source>
        <dbReference type="EMBL" id="MDQ0348756.1"/>
    </source>
</evidence>
<dbReference type="EMBL" id="JAUSUH010000007">
    <property type="protein sequence ID" value="MDQ0348756.1"/>
    <property type="molecule type" value="Genomic_DNA"/>
</dbReference>
<evidence type="ECO:0000256" key="1">
    <source>
        <dbReference type="ARBA" id="ARBA00023125"/>
    </source>
</evidence>
<dbReference type="RefSeq" id="WP_307061845.1">
    <property type="nucleotide sequence ID" value="NZ_JAUSUH010000007.1"/>
</dbReference>
<dbReference type="PANTHER" id="PTHR46797:SF1">
    <property type="entry name" value="METHYLPHOSPHONATE SYNTHASE"/>
    <property type="match status" value="1"/>
</dbReference>
<dbReference type="InterPro" id="IPR013096">
    <property type="entry name" value="Cupin_2"/>
</dbReference>
<dbReference type="Pfam" id="PF07883">
    <property type="entry name" value="Cupin_2"/>
    <property type="match status" value="1"/>
</dbReference>
<gene>
    <name evidence="3" type="ORF">J2S76_003190</name>
</gene>
<sequence>MKDEMDSSTRPVPDETDTLRLVAERLRRLRRANGLSLRQLAEATGTSASFLSQLERGLTGASASTLIRIANCFGTSISELFSAPEITRDPVLRRAQRPALPVTDGQRKMLLSRRPLTHFETYVSEFDVGGSTGPEQYTHGDSHEMFIVLRGSVRLELGADHHEMHAGDSVEYATSVPHRVANIGDVVAEVLFIISPPTSTATYLDTYRAKGE</sequence>
<comment type="caution">
    <text evidence="3">The sequence shown here is derived from an EMBL/GenBank/DDBJ whole genome shotgun (WGS) entry which is preliminary data.</text>
</comment>
<keyword evidence="1" id="KW-0238">DNA-binding</keyword>
<evidence type="ECO:0000313" key="4">
    <source>
        <dbReference type="Proteomes" id="UP001238467"/>
    </source>
</evidence>
<accession>A0ABU0DJY9</accession>
<dbReference type="InterPro" id="IPR010982">
    <property type="entry name" value="Lambda_DNA-bd_dom_sf"/>
</dbReference>
<dbReference type="SUPFAM" id="SSF47413">
    <property type="entry name" value="lambda repressor-like DNA-binding domains"/>
    <property type="match status" value="1"/>
</dbReference>
<dbReference type="Proteomes" id="UP001238467">
    <property type="component" value="Unassembled WGS sequence"/>
</dbReference>
<dbReference type="Gene3D" id="2.60.120.10">
    <property type="entry name" value="Jelly Rolls"/>
    <property type="match status" value="1"/>
</dbReference>
<protein>
    <submittedName>
        <fullName evidence="3">Transcriptional regulator with XRE-family HTH domain</fullName>
    </submittedName>
</protein>
<keyword evidence="4" id="KW-1185">Reference proteome</keyword>
<dbReference type="PANTHER" id="PTHR46797">
    <property type="entry name" value="HTH-TYPE TRANSCRIPTIONAL REGULATOR"/>
    <property type="match status" value="1"/>
</dbReference>
<dbReference type="Pfam" id="PF01381">
    <property type="entry name" value="HTH_3"/>
    <property type="match status" value="1"/>
</dbReference>
<dbReference type="InterPro" id="IPR001387">
    <property type="entry name" value="Cro/C1-type_HTH"/>
</dbReference>
<dbReference type="CDD" id="cd00093">
    <property type="entry name" value="HTH_XRE"/>
    <property type="match status" value="1"/>
</dbReference>
<feature type="domain" description="HTH cro/C1-type" evidence="2">
    <location>
        <begin position="26"/>
        <end position="80"/>
    </location>
</feature>
<dbReference type="Gene3D" id="1.10.260.40">
    <property type="entry name" value="lambda repressor-like DNA-binding domains"/>
    <property type="match status" value="1"/>
</dbReference>
<organism evidence="3 4">
    <name type="scientific">Ancylobacter vacuolatus</name>
    <dbReference type="NCBI Taxonomy" id="223389"/>
    <lineage>
        <taxon>Bacteria</taxon>
        <taxon>Pseudomonadati</taxon>
        <taxon>Pseudomonadota</taxon>
        <taxon>Alphaproteobacteria</taxon>
        <taxon>Hyphomicrobiales</taxon>
        <taxon>Xanthobacteraceae</taxon>
        <taxon>Ancylobacter</taxon>
    </lineage>
</organism>
<name>A0ABU0DJY9_9HYPH</name>
<dbReference type="SUPFAM" id="SSF51182">
    <property type="entry name" value="RmlC-like cupins"/>
    <property type="match status" value="1"/>
</dbReference>